<gene>
    <name evidence="1" type="ORF">KJ970_09695</name>
</gene>
<dbReference type="SUPFAM" id="SSF48452">
    <property type="entry name" value="TPR-like"/>
    <property type="match status" value="1"/>
</dbReference>
<name>A0A948W3K3_UNCEI</name>
<comment type="caution">
    <text evidence="1">The sequence shown here is derived from an EMBL/GenBank/DDBJ whole genome shotgun (WGS) entry which is preliminary data.</text>
</comment>
<dbReference type="InterPro" id="IPR011990">
    <property type="entry name" value="TPR-like_helical_dom_sf"/>
</dbReference>
<protein>
    <recommendedName>
        <fullName evidence="3">Tetratricopeptide repeat protein</fullName>
    </recommendedName>
</protein>
<dbReference type="AlphaFoldDB" id="A0A948W3K3"/>
<dbReference type="Proteomes" id="UP000777784">
    <property type="component" value="Unassembled WGS sequence"/>
</dbReference>
<organism evidence="1 2">
    <name type="scientific">Eiseniibacteriota bacterium</name>
    <dbReference type="NCBI Taxonomy" id="2212470"/>
    <lineage>
        <taxon>Bacteria</taxon>
        <taxon>Candidatus Eiseniibacteriota</taxon>
    </lineage>
</organism>
<accession>A0A948W3K3</accession>
<evidence type="ECO:0008006" key="3">
    <source>
        <dbReference type="Google" id="ProtNLM"/>
    </source>
</evidence>
<dbReference type="EMBL" id="JAHJDP010000047">
    <property type="protein sequence ID" value="MBU2691192.1"/>
    <property type="molecule type" value="Genomic_DNA"/>
</dbReference>
<evidence type="ECO:0000313" key="2">
    <source>
        <dbReference type="Proteomes" id="UP000777784"/>
    </source>
</evidence>
<sequence>MSQTFDDTNRQILPRWYPFGIASQLGDLEPVAERETPKISSPMAFAVKAEEWRQKRTLAHALDVVGTALVSGAFHDHDGREAAGFVSASAESEHSLGRQIAESYLRGGRTPTPSQVDLPFEELANRATIAHLRALTRRFPRSPIVWADLAYRYALAGEKSKSVRSMDIAVFLAPDNRFILRSAARCFLHLDQADKSLYYLRRSPLSRRDPWLISPEVAISESLGRSSRLIRAGRTIIGDANLSPWAINELVATLSTLEARHGSARKAKKLIPQALQDPNENTVAQIEWLGVALRQEVARPSQIVVATYEADARRSLRAGEFEQALGYAKGWCRFQPFASRPVILASYIAAVCLQDDEEALAILERAEATAPDSFLIKNNHAFSLASLNRVADAAKVQQSIDQASLRARERSTFAATRGLIEFRKGDLQEGRRLYAKAISDLKNVGDYRGATIATLFLAREELRVSSPVGEAVLSSAREMALSYEVKEAVRYADTLARQG</sequence>
<evidence type="ECO:0000313" key="1">
    <source>
        <dbReference type="EMBL" id="MBU2691192.1"/>
    </source>
</evidence>
<dbReference type="Gene3D" id="1.25.40.10">
    <property type="entry name" value="Tetratricopeptide repeat domain"/>
    <property type="match status" value="2"/>
</dbReference>
<reference evidence="1" key="1">
    <citation type="submission" date="2021-05" db="EMBL/GenBank/DDBJ databases">
        <title>Energy efficiency and biological interactions define the core microbiome of deep oligotrophic groundwater.</title>
        <authorList>
            <person name="Mehrshad M."/>
            <person name="Lopez-Fernandez M."/>
            <person name="Bell E."/>
            <person name="Bernier-Latmani R."/>
            <person name="Bertilsson S."/>
            <person name="Dopson M."/>
        </authorList>
    </citation>
    <scope>NUCLEOTIDE SEQUENCE</scope>
    <source>
        <strain evidence="1">Modern_marine.mb.64</strain>
    </source>
</reference>
<proteinExistence type="predicted"/>